<keyword evidence="3" id="KW-1185">Reference proteome</keyword>
<accession>A0A9W6ULS7</accession>
<organism evidence="2 3">
    <name type="scientific">Nocardiopsis ansamitocini</name>
    <dbReference type="NCBI Taxonomy" id="1670832"/>
    <lineage>
        <taxon>Bacteria</taxon>
        <taxon>Bacillati</taxon>
        <taxon>Actinomycetota</taxon>
        <taxon>Actinomycetes</taxon>
        <taxon>Streptosporangiales</taxon>
        <taxon>Nocardiopsidaceae</taxon>
        <taxon>Nocardiopsis</taxon>
    </lineage>
</organism>
<dbReference type="Proteomes" id="UP001165092">
    <property type="component" value="Unassembled WGS sequence"/>
</dbReference>
<sequence>MTVDVGRLRGTCALSGKGTVPVLGGPLLSAGEGRPARGRAARRDPVPPALRLGELDDSGVFRGRGLLLVGKADGE</sequence>
<name>A0A9W6ULS7_9ACTN</name>
<evidence type="ECO:0000313" key="2">
    <source>
        <dbReference type="EMBL" id="GLU50375.1"/>
    </source>
</evidence>
<reference evidence="2" key="1">
    <citation type="submission" date="2023-02" db="EMBL/GenBank/DDBJ databases">
        <title>Nocardiopsis ansamitocini NBRC 112285.</title>
        <authorList>
            <person name="Ichikawa N."/>
            <person name="Sato H."/>
            <person name="Tonouchi N."/>
        </authorList>
    </citation>
    <scope>NUCLEOTIDE SEQUENCE</scope>
    <source>
        <strain evidence="2">NBRC 112285</strain>
    </source>
</reference>
<protein>
    <submittedName>
        <fullName evidence="2">Uncharacterized protein</fullName>
    </submittedName>
</protein>
<feature type="region of interest" description="Disordered" evidence="1">
    <location>
        <begin position="25"/>
        <end position="49"/>
    </location>
</feature>
<evidence type="ECO:0000256" key="1">
    <source>
        <dbReference type="SAM" id="MobiDB-lite"/>
    </source>
</evidence>
<dbReference type="EMBL" id="BSQG01000014">
    <property type="protein sequence ID" value="GLU50375.1"/>
    <property type="molecule type" value="Genomic_DNA"/>
</dbReference>
<evidence type="ECO:0000313" key="3">
    <source>
        <dbReference type="Proteomes" id="UP001165092"/>
    </source>
</evidence>
<gene>
    <name evidence="2" type="ORF">Nans01_47260</name>
</gene>
<proteinExistence type="predicted"/>
<dbReference type="AlphaFoldDB" id="A0A9W6ULS7"/>
<comment type="caution">
    <text evidence="2">The sequence shown here is derived from an EMBL/GenBank/DDBJ whole genome shotgun (WGS) entry which is preliminary data.</text>
</comment>